<gene>
    <name evidence="1" type="ORF">AVDCRST_MAG77-6147</name>
</gene>
<dbReference type="EMBL" id="CADCTC010000322">
    <property type="protein sequence ID" value="CAA9306902.1"/>
    <property type="molecule type" value="Genomic_DNA"/>
</dbReference>
<dbReference type="AlphaFoldDB" id="A0A6J4KJQ6"/>
<accession>A0A6J4KJQ6</accession>
<name>A0A6J4KJQ6_9CHLR</name>
<reference evidence="1" key="1">
    <citation type="submission" date="2020-02" db="EMBL/GenBank/DDBJ databases">
        <authorList>
            <person name="Meier V. D."/>
        </authorList>
    </citation>
    <scope>NUCLEOTIDE SEQUENCE</scope>
    <source>
        <strain evidence="1">AVDCRST_MAG77</strain>
    </source>
</reference>
<evidence type="ECO:0000313" key="1">
    <source>
        <dbReference type="EMBL" id="CAA9306902.1"/>
    </source>
</evidence>
<proteinExistence type="predicted"/>
<organism evidence="1">
    <name type="scientific">uncultured Chloroflexota bacterium</name>
    <dbReference type="NCBI Taxonomy" id="166587"/>
    <lineage>
        <taxon>Bacteria</taxon>
        <taxon>Bacillati</taxon>
        <taxon>Chloroflexota</taxon>
        <taxon>environmental samples</taxon>
    </lineage>
</organism>
<protein>
    <submittedName>
        <fullName evidence="1">Uncharacterized protein</fullName>
    </submittedName>
</protein>
<sequence length="147" mass="16851">MATAEKQKASGEEQLRRNGMMAHLMEALEKGTDIGHYGRLVFAMVAHHFMDEDALVGWLQKDKDFDEQDARALVLQVKGRDYNPPKRNKILDWQRQQDFPIIPNADDPDEGNVYKDLDFPDGVYDSISEYYEEKAEAQDDGTDRKAA</sequence>